<keyword evidence="3" id="KW-1185">Reference proteome</keyword>
<organism evidence="2 3">
    <name type="scientific">Orchesella dallaii</name>
    <dbReference type="NCBI Taxonomy" id="48710"/>
    <lineage>
        <taxon>Eukaryota</taxon>
        <taxon>Metazoa</taxon>
        <taxon>Ecdysozoa</taxon>
        <taxon>Arthropoda</taxon>
        <taxon>Hexapoda</taxon>
        <taxon>Collembola</taxon>
        <taxon>Entomobryomorpha</taxon>
        <taxon>Entomobryoidea</taxon>
        <taxon>Orchesellidae</taxon>
        <taxon>Orchesellinae</taxon>
        <taxon>Orchesella</taxon>
    </lineage>
</organism>
<evidence type="ECO:0000313" key="2">
    <source>
        <dbReference type="EMBL" id="CAL8121236.1"/>
    </source>
</evidence>
<feature type="transmembrane region" description="Helical" evidence="1">
    <location>
        <begin position="185"/>
        <end position="211"/>
    </location>
</feature>
<dbReference type="EMBL" id="CAXLJM020000065">
    <property type="protein sequence ID" value="CAL8121236.1"/>
    <property type="molecule type" value="Genomic_DNA"/>
</dbReference>
<reference evidence="2 3" key="1">
    <citation type="submission" date="2024-08" db="EMBL/GenBank/DDBJ databases">
        <authorList>
            <person name="Cucini C."/>
            <person name="Frati F."/>
        </authorList>
    </citation>
    <scope>NUCLEOTIDE SEQUENCE [LARGE SCALE GENOMIC DNA]</scope>
</reference>
<accession>A0ABP1R6G5</accession>
<keyword evidence="1" id="KW-0812">Transmembrane</keyword>
<keyword evidence="1" id="KW-1133">Transmembrane helix</keyword>
<name>A0ABP1R6G5_9HEXA</name>
<comment type="caution">
    <text evidence="2">The sequence shown here is derived from an EMBL/GenBank/DDBJ whole genome shotgun (WGS) entry which is preliminary data.</text>
</comment>
<sequence length="387" mass="44146">MMLLRNGMILTLQQGLQIDSWFHIMPFKWDDNNNEFNIENKRLSKAWRLMAFLYFCVTGILMLFSCWLNGESYNTAEKSQTLVTATALLLCGTIFWTLHTENINTIAMLNGFLKLEEEMEQDEKIIPKDTRTILITWIGKLLVVSGKCYAVLTSIVSGFDPKFPTNTFALYWPAMESSESVPLHILHRVVTMAVNLVVWHIISLSGLITCLEMIISMEAARVYQLSLLNYTKTTGCLEMWVKIGQLYRRLRLLIQMFNHVHAKAIVVHLLIFLSVSEVSSVYSLIRCEGIPFPILITLLFIASDAYITIIGVYGCAGVVNKTSKQVTADLRRKSVKVRSCFVKKTMSGFPDLRIGFGSVNFIEVITPLEFLNFNNLRIVDLLLFNRQ</sequence>
<protein>
    <recommendedName>
        <fullName evidence="4">Gustatory receptor</fullName>
    </recommendedName>
</protein>
<feature type="transmembrane region" description="Helical" evidence="1">
    <location>
        <begin position="294"/>
        <end position="316"/>
    </location>
</feature>
<evidence type="ECO:0000256" key="1">
    <source>
        <dbReference type="SAM" id="Phobius"/>
    </source>
</evidence>
<feature type="transmembrane region" description="Helical" evidence="1">
    <location>
        <begin position="134"/>
        <end position="156"/>
    </location>
</feature>
<proteinExistence type="predicted"/>
<keyword evidence="1" id="KW-0472">Membrane</keyword>
<dbReference type="Proteomes" id="UP001642540">
    <property type="component" value="Unassembled WGS sequence"/>
</dbReference>
<evidence type="ECO:0000313" key="3">
    <source>
        <dbReference type="Proteomes" id="UP001642540"/>
    </source>
</evidence>
<feature type="transmembrane region" description="Helical" evidence="1">
    <location>
        <begin position="51"/>
        <end position="70"/>
    </location>
</feature>
<evidence type="ECO:0008006" key="4">
    <source>
        <dbReference type="Google" id="ProtNLM"/>
    </source>
</evidence>
<feature type="transmembrane region" description="Helical" evidence="1">
    <location>
        <begin position="82"/>
        <end position="98"/>
    </location>
</feature>
<gene>
    <name evidence="2" type="ORF">ODALV1_LOCUS19285</name>
</gene>